<dbReference type="PANTHER" id="PTHR30582">
    <property type="entry name" value="L,D-TRANSPEPTIDASE"/>
    <property type="match status" value="1"/>
</dbReference>
<dbReference type="InterPro" id="IPR002477">
    <property type="entry name" value="Peptidoglycan-bd-like"/>
</dbReference>
<evidence type="ECO:0000256" key="10">
    <source>
        <dbReference type="SAM" id="Phobius"/>
    </source>
</evidence>
<evidence type="ECO:0000256" key="1">
    <source>
        <dbReference type="ARBA" id="ARBA00004752"/>
    </source>
</evidence>
<evidence type="ECO:0000313" key="13">
    <source>
        <dbReference type="Proteomes" id="UP000004198"/>
    </source>
</evidence>
<evidence type="ECO:0000256" key="9">
    <source>
        <dbReference type="PROSITE-ProRule" id="PRU01373"/>
    </source>
</evidence>
<dbReference type="GO" id="GO:0008360">
    <property type="term" value="P:regulation of cell shape"/>
    <property type="evidence" value="ECO:0007669"/>
    <property type="project" value="UniProtKB-UniRule"/>
</dbReference>
<dbReference type="PANTHER" id="PTHR30582:SF24">
    <property type="entry name" value="L,D-TRANSPEPTIDASE ERFK_SRFK-RELATED"/>
    <property type="match status" value="1"/>
</dbReference>
<keyword evidence="5" id="KW-0378">Hydrolase</keyword>
<dbReference type="SUPFAM" id="SSF141523">
    <property type="entry name" value="L,D-transpeptidase catalytic domain-like"/>
    <property type="match status" value="1"/>
</dbReference>
<evidence type="ECO:0000256" key="5">
    <source>
        <dbReference type="ARBA" id="ARBA00022801"/>
    </source>
</evidence>
<dbReference type="InterPro" id="IPR036365">
    <property type="entry name" value="PGBD-like_sf"/>
</dbReference>
<feature type="active site" description="Proton donor/acceptor" evidence="9">
    <location>
        <position position="112"/>
    </location>
</feature>
<dbReference type="GO" id="GO:0016757">
    <property type="term" value="F:glycosyltransferase activity"/>
    <property type="evidence" value="ECO:0007669"/>
    <property type="project" value="UniProtKB-KW"/>
</dbReference>
<feature type="domain" description="L,D-TPase catalytic" evidence="11">
    <location>
        <begin position="44"/>
        <end position="152"/>
    </location>
</feature>
<evidence type="ECO:0000256" key="6">
    <source>
        <dbReference type="ARBA" id="ARBA00022960"/>
    </source>
</evidence>
<keyword evidence="10" id="KW-0472">Membrane</keyword>
<organism evidence="12 13">
    <name type="scientific">Clostridium carboxidivorans P7</name>
    <dbReference type="NCBI Taxonomy" id="536227"/>
    <lineage>
        <taxon>Bacteria</taxon>
        <taxon>Bacillati</taxon>
        <taxon>Bacillota</taxon>
        <taxon>Clostridia</taxon>
        <taxon>Eubacteriales</taxon>
        <taxon>Clostridiaceae</taxon>
        <taxon>Clostridium</taxon>
    </lineage>
</organism>
<dbReference type="OrthoDB" id="9787225at2"/>
<feature type="active site" description="Nucleophile" evidence="9">
    <location>
        <position position="128"/>
    </location>
</feature>
<comment type="caution">
    <text evidence="12">The sequence shown here is derived from an EMBL/GenBank/DDBJ whole genome shotgun (WGS) entry which is preliminary data.</text>
</comment>
<dbReference type="eggNOG" id="COG3409">
    <property type="taxonomic scope" value="Bacteria"/>
</dbReference>
<dbReference type="Pfam" id="PF03734">
    <property type="entry name" value="YkuD"/>
    <property type="match status" value="1"/>
</dbReference>
<sequence>MSKFKKLLVILISILIVEAIIIYYVYKSSSNRNAFNINNPKSNYIIVVDVSSNNLIVFKDGIQFKSYQVASGKYDTPSPLGTWKIVSKDNWGEGFGGYWMGFNVPWGKYGIHGTLFPGSIGWNSSHGCIRMKNSEVAELYKIIPYGTTVIVWGGPYGNFGNYLRTLKPGMTGSDVYQLQFMLRTKGYYNSKPNGIYNDYFKSVVHKFQKDNSLPISDTISYSFYSKLGIKLVD</sequence>
<evidence type="ECO:0000259" key="11">
    <source>
        <dbReference type="PROSITE" id="PS52029"/>
    </source>
</evidence>
<dbReference type="Gene3D" id="2.40.440.10">
    <property type="entry name" value="L,D-transpeptidase catalytic domain-like"/>
    <property type="match status" value="1"/>
</dbReference>
<feature type="transmembrane region" description="Helical" evidence="10">
    <location>
        <begin position="7"/>
        <end position="26"/>
    </location>
</feature>
<dbReference type="RefSeq" id="WP_007063084.1">
    <property type="nucleotide sequence ID" value="NZ_ACVI01000095.1"/>
</dbReference>
<gene>
    <name evidence="12" type="ORF">CcarbDRAFT_4199</name>
</gene>
<evidence type="ECO:0000256" key="8">
    <source>
        <dbReference type="ARBA" id="ARBA00023316"/>
    </source>
</evidence>
<dbReference type="SUPFAM" id="SSF47090">
    <property type="entry name" value="PGBD-like"/>
    <property type="match status" value="1"/>
</dbReference>
<dbReference type="EMBL" id="ACVI01000095">
    <property type="protein sequence ID" value="EET85330.1"/>
    <property type="molecule type" value="Genomic_DNA"/>
</dbReference>
<evidence type="ECO:0000313" key="12">
    <source>
        <dbReference type="EMBL" id="EET85330.1"/>
    </source>
</evidence>
<protein>
    <submittedName>
        <fullName evidence="12">ErfK/YbiS/YcfS/YnhG family protein</fullName>
    </submittedName>
</protein>
<proteinExistence type="inferred from homology"/>
<dbReference type="MEROPS" id="C82.003"/>
<keyword evidence="10" id="KW-0812">Transmembrane</keyword>
<comment type="similarity">
    <text evidence="2">Belongs to the YkuD family.</text>
</comment>
<dbReference type="PATRIC" id="fig|536227.13.peg.3800"/>
<dbReference type="eggNOG" id="COG1376">
    <property type="taxonomic scope" value="Bacteria"/>
</dbReference>
<dbReference type="GO" id="GO:0018104">
    <property type="term" value="P:peptidoglycan-protein cross-linking"/>
    <property type="evidence" value="ECO:0007669"/>
    <property type="project" value="TreeGrafter"/>
</dbReference>
<reference evidence="12 13" key="1">
    <citation type="submission" date="2009-06" db="EMBL/GenBank/DDBJ databases">
        <title>The draft genome of Clostridium carboxidivorans P7.</title>
        <authorList>
            <consortium name="US DOE Joint Genome Institute (JGI-PGF)"/>
            <person name="Lucas S."/>
            <person name="Copeland A."/>
            <person name="Lapidus A."/>
            <person name="Glavina del Rio T."/>
            <person name="Tice H."/>
            <person name="Bruce D."/>
            <person name="Goodwin L."/>
            <person name="Pitluck S."/>
            <person name="Larimer F."/>
            <person name="Land M.L."/>
            <person name="Hauser L."/>
            <person name="Hemme C.L."/>
        </authorList>
    </citation>
    <scope>NUCLEOTIDE SEQUENCE [LARGE SCALE GENOMIC DNA]</scope>
    <source>
        <strain evidence="12 13">P7</strain>
    </source>
</reference>
<keyword evidence="7 9" id="KW-0573">Peptidoglycan synthesis</keyword>
<comment type="pathway">
    <text evidence="1 9">Cell wall biogenesis; peptidoglycan biosynthesis.</text>
</comment>
<keyword evidence="13" id="KW-1185">Reference proteome</keyword>
<dbReference type="InterPro" id="IPR036366">
    <property type="entry name" value="PGBDSf"/>
</dbReference>
<keyword evidence="8 9" id="KW-0961">Cell wall biogenesis/degradation</keyword>
<dbReference type="GO" id="GO:0005576">
    <property type="term" value="C:extracellular region"/>
    <property type="evidence" value="ECO:0007669"/>
    <property type="project" value="TreeGrafter"/>
</dbReference>
<keyword evidence="10" id="KW-1133">Transmembrane helix</keyword>
<evidence type="ECO:0000256" key="4">
    <source>
        <dbReference type="ARBA" id="ARBA00022679"/>
    </source>
</evidence>
<evidence type="ECO:0000256" key="7">
    <source>
        <dbReference type="ARBA" id="ARBA00022984"/>
    </source>
</evidence>
<dbReference type="InterPro" id="IPR050979">
    <property type="entry name" value="LD-transpeptidase"/>
</dbReference>
<keyword evidence="3" id="KW-0328">Glycosyltransferase</keyword>
<dbReference type="CDD" id="cd16913">
    <property type="entry name" value="YkuD_like"/>
    <property type="match status" value="1"/>
</dbReference>
<dbReference type="PROSITE" id="PS52029">
    <property type="entry name" value="LD_TPASE"/>
    <property type="match status" value="1"/>
</dbReference>
<keyword evidence="6 9" id="KW-0133">Cell shape</keyword>
<evidence type="ECO:0000256" key="3">
    <source>
        <dbReference type="ARBA" id="ARBA00022676"/>
    </source>
</evidence>
<dbReference type="STRING" id="536227.Ccar_18085"/>
<dbReference type="UniPathway" id="UPA00219"/>
<dbReference type="InterPro" id="IPR005490">
    <property type="entry name" value="LD_TPept_cat_dom"/>
</dbReference>
<accession>C6PZI2</accession>
<dbReference type="GO" id="GO:0071555">
    <property type="term" value="P:cell wall organization"/>
    <property type="evidence" value="ECO:0007669"/>
    <property type="project" value="UniProtKB-UniRule"/>
</dbReference>
<dbReference type="Pfam" id="PF01471">
    <property type="entry name" value="PG_binding_1"/>
    <property type="match status" value="1"/>
</dbReference>
<dbReference type="Proteomes" id="UP000004198">
    <property type="component" value="Unassembled WGS sequence"/>
</dbReference>
<dbReference type="GO" id="GO:0071972">
    <property type="term" value="F:peptidoglycan L,D-transpeptidase activity"/>
    <property type="evidence" value="ECO:0007669"/>
    <property type="project" value="TreeGrafter"/>
</dbReference>
<dbReference type="InterPro" id="IPR038063">
    <property type="entry name" value="Transpep_catalytic_dom"/>
</dbReference>
<dbReference type="KEGG" id="cck:Ccar_18085"/>
<evidence type="ECO:0000256" key="2">
    <source>
        <dbReference type="ARBA" id="ARBA00005992"/>
    </source>
</evidence>
<dbReference type="Gene3D" id="1.10.101.10">
    <property type="entry name" value="PGBD-like superfamily/PGBD"/>
    <property type="match status" value="1"/>
</dbReference>
<name>C6PZI2_9CLOT</name>
<dbReference type="AlphaFoldDB" id="C6PZI2"/>
<keyword evidence="4" id="KW-0808">Transferase</keyword>